<dbReference type="EMBL" id="CP123872">
    <property type="protein sequence ID" value="WND03199.1"/>
    <property type="molecule type" value="Genomic_DNA"/>
</dbReference>
<dbReference type="Pfam" id="PF04577">
    <property type="entry name" value="Glyco_transf_61"/>
    <property type="match status" value="1"/>
</dbReference>
<evidence type="ECO:0000259" key="1">
    <source>
        <dbReference type="Pfam" id="PF04577"/>
    </source>
</evidence>
<evidence type="ECO:0000313" key="3">
    <source>
        <dbReference type="Proteomes" id="UP001268683"/>
    </source>
</evidence>
<organism evidence="2 3">
    <name type="scientific">Temperatibacter marinus</name>
    <dbReference type="NCBI Taxonomy" id="1456591"/>
    <lineage>
        <taxon>Bacteria</taxon>
        <taxon>Pseudomonadati</taxon>
        <taxon>Pseudomonadota</taxon>
        <taxon>Alphaproteobacteria</taxon>
        <taxon>Kordiimonadales</taxon>
        <taxon>Temperatibacteraceae</taxon>
        <taxon>Temperatibacter</taxon>
    </lineage>
</organism>
<sequence length="529" mass="59953">MEFTLNNSHMLEQAIAVPCYGAENGPVLPGVKGGIFTKDMESLPSSLLYREYTSRSLKNKAITRASSGKINRIMDPYPLNESELENIAFIEGECIYGGLLFSHFGHFILESLARLWYIKKHPSLKIIWLSAHQQKTLSDYQKAILDLLGIKNEIVIVTEICRIEKLHCPDAGFLIQSKITPEQQQALYVTESKNLVSGKKVWLSRASATFGKVYNETLLEPVLKENGWLIYEPEKHSVGEQIEFLKDAEHIAGVGGSAFHLLVFIKNYQGKVSLFPRGLSLSGNYYTIAESLNLNQTEYFIPSLKWSHDQPSWRANWIWKSLDPLLKILDIPETAPQKPGTLSKPLRDFLASLEGLVDKAIEFTLQEPLISDALQVKEKFIISEGFIRRKATLKATDSFFSMSPIQFMTLLDKKTQFDALILPSYLPLEENIKVVNAVLSHMKPSSFILLEKKNDAAEKLCKFIYDFYPTLSVDRIEGLEIYLITRSPRRMFSPANNSLDRDSSEEPAYERIRCLSPAKALALLEALKH</sequence>
<evidence type="ECO:0000313" key="2">
    <source>
        <dbReference type="EMBL" id="WND03199.1"/>
    </source>
</evidence>
<dbReference type="RefSeq" id="WP_310799048.1">
    <property type="nucleotide sequence ID" value="NZ_CP123872.1"/>
</dbReference>
<gene>
    <name evidence="2" type="ORF">QGN29_02305</name>
</gene>
<dbReference type="KEGG" id="tmk:QGN29_02305"/>
<reference evidence="2" key="1">
    <citation type="submission" date="2023-04" db="EMBL/GenBank/DDBJ databases">
        <title>Complete genome sequence of Temperatibacter marinus.</title>
        <authorList>
            <person name="Rong J.-C."/>
            <person name="Yi M.-L."/>
            <person name="Zhao Q."/>
        </authorList>
    </citation>
    <scope>NUCLEOTIDE SEQUENCE</scope>
    <source>
        <strain evidence="2">NBRC 110045</strain>
    </source>
</reference>
<protein>
    <submittedName>
        <fullName evidence="2">Glycosyltransferase 61 family protein</fullName>
    </submittedName>
</protein>
<keyword evidence="3" id="KW-1185">Reference proteome</keyword>
<dbReference type="InterPro" id="IPR049625">
    <property type="entry name" value="Glyco_transf_61_cat"/>
</dbReference>
<name>A0AA52EIM6_9PROT</name>
<feature type="domain" description="Glycosyltransferase 61 catalytic" evidence="1">
    <location>
        <begin position="104"/>
        <end position="266"/>
    </location>
</feature>
<dbReference type="AlphaFoldDB" id="A0AA52EIM6"/>
<dbReference type="GO" id="GO:0016757">
    <property type="term" value="F:glycosyltransferase activity"/>
    <property type="evidence" value="ECO:0007669"/>
    <property type="project" value="InterPro"/>
</dbReference>
<proteinExistence type="predicted"/>
<accession>A0AA52EIM6</accession>
<dbReference type="Proteomes" id="UP001268683">
    <property type="component" value="Chromosome"/>
</dbReference>